<sequence>MTAAMEDCERGMPVRKAARIHQVPRQTLQDRVSGRVVHGSHSGGPTMLSPEDENSLVQYCLYCAPRGFPLTHRVLVAFATELRRKRHPGGNIPKLGKTTLTGHGQLVLCGRWWTNSTPCWTGPWRPWG</sequence>
<dbReference type="InterPro" id="IPR007889">
    <property type="entry name" value="HTH_Psq"/>
</dbReference>
<comment type="caution">
    <text evidence="3">The sequence shown here is derived from an EMBL/GenBank/DDBJ whole genome shotgun (WGS) entry which is preliminary data.</text>
</comment>
<dbReference type="SUPFAM" id="SSF46689">
    <property type="entry name" value="Homeodomain-like"/>
    <property type="match status" value="1"/>
</dbReference>
<dbReference type="Gene3D" id="1.10.10.60">
    <property type="entry name" value="Homeodomain-like"/>
    <property type="match status" value="1"/>
</dbReference>
<dbReference type="GO" id="GO:0003677">
    <property type="term" value="F:DNA binding"/>
    <property type="evidence" value="ECO:0007669"/>
    <property type="project" value="InterPro"/>
</dbReference>
<organism evidence="3 4">
    <name type="scientific">Synaphobranchus kaupii</name>
    <name type="common">Kaup's arrowtooth eel</name>
    <dbReference type="NCBI Taxonomy" id="118154"/>
    <lineage>
        <taxon>Eukaryota</taxon>
        <taxon>Metazoa</taxon>
        <taxon>Chordata</taxon>
        <taxon>Craniata</taxon>
        <taxon>Vertebrata</taxon>
        <taxon>Euteleostomi</taxon>
        <taxon>Actinopterygii</taxon>
        <taxon>Neopterygii</taxon>
        <taxon>Teleostei</taxon>
        <taxon>Anguilliformes</taxon>
        <taxon>Synaphobranchidae</taxon>
        <taxon>Synaphobranchus</taxon>
    </lineage>
</organism>
<dbReference type="OrthoDB" id="4327074at2759"/>
<reference evidence="3" key="1">
    <citation type="journal article" date="2023" name="Science">
        <title>Genome structures resolve the early diversification of teleost fishes.</title>
        <authorList>
            <person name="Parey E."/>
            <person name="Louis A."/>
            <person name="Montfort J."/>
            <person name="Bouchez O."/>
            <person name="Roques C."/>
            <person name="Iampietro C."/>
            <person name="Lluch J."/>
            <person name="Castinel A."/>
            <person name="Donnadieu C."/>
            <person name="Desvignes T."/>
            <person name="Floi Bucao C."/>
            <person name="Jouanno E."/>
            <person name="Wen M."/>
            <person name="Mejri S."/>
            <person name="Dirks R."/>
            <person name="Jansen H."/>
            <person name="Henkel C."/>
            <person name="Chen W.J."/>
            <person name="Zahm M."/>
            <person name="Cabau C."/>
            <person name="Klopp C."/>
            <person name="Thompson A.W."/>
            <person name="Robinson-Rechavi M."/>
            <person name="Braasch I."/>
            <person name="Lecointre G."/>
            <person name="Bobe J."/>
            <person name="Postlethwait J.H."/>
            <person name="Berthelot C."/>
            <person name="Roest Crollius H."/>
            <person name="Guiguen Y."/>
        </authorList>
    </citation>
    <scope>NUCLEOTIDE SEQUENCE</scope>
    <source>
        <strain evidence="3">WJC10195</strain>
    </source>
</reference>
<evidence type="ECO:0000256" key="1">
    <source>
        <dbReference type="SAM" id="MobiDB-lite"/>
    </source>
</evidence>
<proteinExistence type="predicted"/>
<feature type="region of interest" description="Disordered" evidence="1">
    <location>
        <begin position="22"/>
        <end position="50"/>
    </location>
</feature>
<dbReference type="InterPro" id="IPR009057">
    <property type="entry name" value="Homeodomain-like_sf"/>
</dbReference>
<evidence type="ECO:0000313" key="3">
    <source>
        <dbReference type="EMBL" id="KAJ8333692.1"/>
    </source>
</evidence>
<name>A0A9Q1IBK8_SYNKA</name>
<protein>
    <recommendedName>
        <fullName evidence="2">HTH psq-type domain-containing protein</fullName>
    </recommendedName>
</protein>
<evidence type="ECO:0000259" key="2">
    <source>
        <dbReference type="Pfam" id="PF05225"/>
    </source>
</evidence>
<keyword evidence="4" id="KW-1185">Reference proteome</keyword>
<dbReference type="AlphaFoldDB" id="A0A9Q1IBK8"/>
<feature type="domain" description="HTH psq-type" evidence="2">
    <location>
        <begin position="1"/>
        <end position="36"/>
    </location>
</feature>
<dbReference type="EMBL" id="JAINUF010000022">
    <property type="protein sequence ID" value="KAJ8333692.1"/>
    <property type="molecule type" value="Genomic_DNA"/>
</dbReference>
<accession>A0A9Q1IBK8</accession>
<dbReference type="Proteomes" id="UP001152622">
    <property type="component" value="Chromosome 22"/>
</dbReference>
<evidence type="ECO:0000313" key="4">
    <source>
        <dbReference type="Proteomes" id="UP001152622"/>
    </source>
</evidence>
<dbReference type="Pfam" id="PF05225">
    <property type="entry name" value="HTH_psq"/>
    <property type="match status" value="1"/>
</dbReference>
<gene>
    <name evidence="3" type="ORF">SKAU_G00410110</name>
</gene>
<feature type="compositionally biased region" description="Low complexity" evidence="1">
    <location>
        <begin position="34"/>
        <end position="44"/>
    </location>
</feature>